<dbReference type="AlphaFoldDB" id="A0A8D0FLW3"/>
<dbReference type="InterPro" id="IPR002110">
    <property type="entry name" value="Ankyrin_rpt"/>
</dbReference>
<evidence type="ECO:0000256" key="1">
    <source>
        <dbReference type="ARBA" id="ARBA00022737"/>
    </source>
</evidence>
<dbReference type="InterPro" id="IPR050776">
    <property type="entry name" value="Ank_Repeat/CDKN_Inhibitor"/>
</dbReference>
<accession>A0A8D0FLW3</accession>
<dbReference type="PANTHER" id="PTHR24201">
    <property type="entry name" value="ANK_REP_REGION DOMAIN-CONTAINING PROTEIN"/>
    <property type="match status" value="1"/>
</dbReference>
<evidence type="ECO:0000313" key="5">
    <source>
        <dbReference type="Proteomes" id="UP000694551"/>
    </source>
</evidence>
<feature type="repeat" description="ANK" evidence="3">
    <location>
        <begin position="70"/>
        <end position="102"/>
    </location>
</feature>
<dbReference type="Pfam" id="PF12796">
    <property type="entry name" value="Ank_2"/>
    <property type="match status" value="1"/>
</dbReference>
<dbReference type="PROSITE" id="PS50088">
    <property type="entry name" value="ANK_REPEAT"/>
    <property type="match status" value="1"/>
</dbReference>
<dbReference type="Gene3D" id="1.25.40.20">
    <property type="entry name" value="Ankyrin repeat-containing domain"/>
    <property type="match status" value="1"/>
</dbReference>
<keyword evidence="1" id="KW-0677">Repeat</keyword>
<keyword evidence="5" id="KW-1185">Reference proteome</keyword>
<reference evidence="4" key="2">
    <citation type="submission" date="2025-09" db="UniProtKB">
        <authorList>
            <consortium name="Ensembl"/>
        </authorList>
    </citation>
    <scope>IDENTIFICATION</scope>
</reference>
<proteinExistence type="predicted"/>
<dbReference type="Ensembl" id="ENSSOCT00000018155.1">
    <property type="protein sequence ID" value="ENSSOCP00000017706.1"/>
    <property type="gene ID" value="ENSSOCG00000013304.1"/>
</dbReference>
<dbReference type="PANTHER" id="PTHR24201:SF15">
    <property type="entry name" value="ANKYRIN REPEAT DOMAIN-CONTAINING PROTEIN 66"/>
    <property type="match status" value="1"/>
</dbReference>
<evidence type="ECO:0000256" key="3">
    <source>
        <dbReference type="PROSITE-ProRule" id="PRU00023"/>
    </source>
</evidence>
<protein>
    <submittedName>
        <fullName evidence="4">Uncharacterized protein</fullName>
    </submittedName>
</protein>
<dbReference type="SUPFAM" id="SSF48403">
    <property type="entry name" value="Ankyrin repeat"/>
    <property type="match status" value="1"/>
</dbReference>
<reference evidence="4" key="1">
    <citation type="submission" date="2025-08" db="UniProtKB">
        <authorList>
            <consortium name="Ensembl"/>
        </authorList>
    </citation>
    <scope>IDENTIFICATION</scope>
</reference>
<organism evidence="4 5">
    <name type="scientific">Strix occidentalis caurina</name>
    <name type="common">northern spotted owl</name>
    <dbReference type="NCBI Taxonomy" id="311401"/>
    <lineage>
        <taxon>Eukaryota</taxon>
        <taxon>Metazoa</taxon>
        <taxon>Chordata</taxon>
        <taxon>Craniata</taxon>
        <taxon>Vertebrata</taxon>
        <taxon>Euteleostomi</taxon>
        <taxon>Archelosauria</taxon>
        <taxon>Archosauria</taxon>
        <taxon>Dinosauria</taxon>
        <taxon>Saurischia</taxon>
        <taxon>Theropoda</taxon>
        <taxon>Coelurosauria</taxon>
        <taxon>Aves</taxon>
        <taxon>Neognathae</taxon>
        <taxon>Neoaves</taxon>
        <taxon>Telluraves</taxon>
        <taxon>Strigiformes</taxon>
        <taxon>Strigidae</taxon>
        <taxon>Strix</taxon>
    </lineage>
</organism>
<dbReference type="Proteomes" id="UP000694551">
    <property type="component" value="Unplaced"/>
</dbReference>
<dbReference type="InterPro" id="IPR036770">
    <property type="entry name" value="Ankyrin_rpt-contain_sf"/>
</dbReference>
<evidence type="ECO:0000313" key="4">
    <source>
        <dbReference type="Ensembl" id="ENSSOCP00000017706.1"/>
    </source>
</evidence>
<name>A0A8D0FLW3_STROC</name>
<sequence length="135" mass="14817">MRCAVQKLVKSFFDFIVVSVAKMLLETVQFGKKKITFSNEYHLFDKSNGQSELVKLLVDHGARHCLRSDVGWTPAHFAAESGRLGVLRTLHSLHAAMDAADLFGDTPKRLAEIYGHHDWSGAHVVRGAAEGTGGV</sequence>
<evidence type="ECO:0000256" key="2">
    <source>
        <dbReference type="ARBA" id="ARBA00023043"/>
    </source>
</evidence>
<keyword evidence="2 3" id="KW-0040">ANK repeat</keyword>